<comment type="caution">
    <text evidence="2">The sequence shown here is derived from an EMBL/GenBank/DDBJ whole genome shotgun (WGS) entry which is preliminary data.</text>
</comment>
<dbReference type="PANTHER" id="PTHR12302">
    <property type="entry name" value="EBNA2 BINDING PROTEIN P100"/>
    <property type="match status" value="1"/>
</dbReference>
<dbReference type="SMART" id="SM00318">
    <property type="entry name" value="SNc"/>
    <property type="match status" value="1"/>
</dbReference>
<dbReference type="Pfam" id="PF00565">
    <property type="entry name" value="SNase"/>
    <property type="match status" value="1"/>
</dbReference>
<dbReference type="EMBL" id="JAHWDP010000002">
    <property type="protein sequence ID" value="MBW2937548.1"/>
    <property type="molecule type" value="Genomic_DNA"/>
</dbReference>
<evidence type="ECO:0000259" key="1">
    <source>
        <dbReference type="PROSITE" id="PS50830"/>
    </source>
</evidence>
<dbReference type="AlphaFoldDB" id="A0A9X1JWZ1"/>
<evidence type="ECO:0000313" key="3">
    <source>
        <dbReference type="Proteomes" id="UP001138686"/>
    </source>
</evidence>
<sequence>MCFLFCLRIAAQSNSIEGKVVAITDGDTFKLITKDSTLYRIRVANIDCPERKQPFSKRAKQFTSQAIFGDTVLVMYDKKDRYGRIIGFVKYDNGRDLSEELLKNGLAWHFIKYSKDKTLQALEDRAKINKIGLWSENNPIAPWDWRKN</sequence>
<name>A0A9X1JWZ1_9FLAO</name>
<reference evidence="2" key="1">
    <citation type="submission" date="2021-07" db="EMBL/GenBank/DDBJ databases">
        <title>Aureisphaera sp. CAU 1614 isolated from sea sediment.</title>
        <authorList>
            <person name="Kim W."/>
        </authorList>
    </citation>
    <scope>NUCLEOTIDE SEQUENCE</scope>
    <source>
        <strain evidence="2">CAU 1614</strain>
    </source>
</reference>
<organism evidence="2 3">
    <name type="scientific">Halomarinibacterium sedimenti</name>
    <dbReference type="NCBI Taxonomy" id="2857106"/>
    <lineage>
        <taxon>Bacteria</taxon>
        <taxon>Pseudomonadati</taxon>
        <taxon>Bacteroidota</taxon>
        <taxon>Flavobacteriia</taxon>
        <taxon>Flavobacteriales</taxon>
        <taxon>Flavobacteriaceae</taxon>
        <taxon>Halomarinibacterium</taxon>
    </lineage>
</organism>
<proteinExistence type="predicted"/>
<dbReference type="Proteomes" id="UP001138686">
    <property type="component" value="Unassembled WGS sequence"/>
</dbReference>
<feature type="domain" description="TNase-like" evidence="1">
    <location>
        <begin position="14"/>
        <end position="136"/>
    </location>
</feature>
<evidence type="ECO:0000313" key="2">
    <source>
        <dbReference type="EMBL" id="MBW2937548.1"/>
    </source>
</evidence>
<accession>A0A9X1JWZ1</accession>
<dbReference type="PROSITE" id="PS50830">
    <property type="entry name" value="TNASE_3"/>
    <property type="match status" value="1"/>
</dbReference>
<protein>
    <submittedName>
        <fullName evidence="2">Thermonuclease family protein</fullName>
    </submittedName>
</protein>
<gene>
    <name evidence="2" type="ORF">KXJ69_05490</name>
</gene>
<keyword evidence="3" id="KW-1185">Reference proteome</keyword>
<dbReference type="InterPro" id="IPR016071">
    <property type="entry name" value="Staphylococal_nuclease_OB-fold"/>
</dbReference>
<dbReference type="PANTHER" id="PTHR12302:SF3">
    <property type="entry name" value="SERINE_THREONINE-PROTEIN KINASE 31"/>
    <property type="match status" value="1"/>
</dbReference>